<evidence type="ECO:0000259" key="2">
    <source>
        <dbReference type="Pfam" id="PF26002"/>
    </source>
</evidence>
<dbReference type="PANTHER" id="PTHR30386">
    <property type="entry name" value="MEMBRANE FUSION SUBUNIT OF EMRAB-TOLC MULTIDRUG EFFLUX PUMP"/>
    <property type="match status" value="1"/>
</dbReference>
<keyword evidence="1" id="KW-0175">Coiled coil</keyword>
<dbReference type="InterPro" id="IPR058982">
    <property type="entry name" value="Beta-barrel_AprE"/>
</dbReference>
<accession>A0A3S1CIB7</accession>
<gene>
    <name evidence="3" type="primary">rtxD</name>
    <name evidence="3" type="ORF">DSM106972_055420</name>
</gene>
<dbReference type="Proteomes" id="UP000271624">
    <property type="component" value="Unassembled WGS sequence"/>
</dbReference>
<dbReference type="Pfam" id="PF26002">
    <property type="entry name" value="Beta-barrel_AprE"/>
    <property type="match status" value="1"/>
</dbReference>
<dbReference type="EMBL" id="RSCL01000014">
    <property type="protein sequence ID" value="RUT03234.1"/>
    <property type="molecule type" value="Genomic_DNA"/>
</dbReference>
<protein>
    <submittedName>
        <fullName evidence="3">RTX toxin transporter</fullName>
    </submittedName>
</protein>
<dbReference type="InterPro" id="IPR050739">
    <property type="entry name" value="MFP"/>
</dbReference>
<sequence>MRSPLAANAAQARQTKQVFARPEEQLSFELGKAVQELPPLYTRLLAGTITAIVFGTIAWAHFSKVDEVATAPGELIASTQVRPVTSIGNGSITAVRVKEGQRIVKDQVLVERDPEFQKLDVTRLAQSAKLIQQDLRRLDAERTGNKSSGNPIQDELLASRLRDFEAKQAAAEAEANKQAALIEQAKVRLTRLQENFANAQTSFTNAQTNLANARQLREKVDQNVALAKQREQSMRTLIGNGAVPRLDYLEAQDRLNRANAETTRASDEITNNQNKITEAQDKVTSLQKDIAGQVQEIRQAQAAFVSAKKQSDRLASERQSEVLTQINRRREEYTDISGKLEQARKQTEYETIKSPVAGTVYKVKATKGPVQAGEELLSILPDGEELMLEVKVLNRDIGFIRQGMKTKVKMATFPFQEFGTIEGEVAKVSPNAIVDKELGLVFPTRIKLNRHSVIVRGEEVQFTPGMTANGEIVTRQKSILTFIMEPITRRFSEAFSVR</sequence>
<evidence type="ECO:0000313" key="4">
    <source>
        <dbReference type="Proteomes" id="UP000271624"/>
    </source>
</evidence>
<evidence type="ECO:0000256" key="1">
    <source>
        <dbReference type="SAM" id="Coils"/>
    </source>
</evidence>
<feature type="domain" description="AprE-like beta-barrel" evidence="2">
    <location>
        <begin position="386"/>
        <end position="475"/>
    </location>
</feature>
<dbReference type="OrthoDB" id="524912at2"/>
<organism evidence="3 4">
    <name type="scientific">Dulcicalothrix desertica PCC 7102</name>
    <dbReference type="NCBI Taxonomy" id="232991"/>
    <lineage>
        <taxon>Bacteria</taxon>
        <taxon>Bacillati</taxon>
        <taxon>Cyanobacteriota</taxon>
        <taxon>Cyanophyceae</taxon>
        <taxon>Nostocales</taxon>
        <taxon>Calotrichaceae</taxon>
        <taxon>Dulcicalothrix</taxon>
    </lineage>
</organism>
<evidence type="ECO:0000313" key="3">
    <source>
        <dbReference type="EMBL" id="RUT03234.1"/>
    </source>
</evidence>
<dbReference type="Gene3D" id="2.40.30.170">
    <property type="match status" value="1"/>
</dbReference>
<name>A0A3S1CIB7_9CYAN</name>
<dbReference type="RefSeq" id="WP_127083807.1">
    <property type="nucleotide sequence ID" value="NZ_RSCL01000014.1"/>
</dbReference>
<dbReference type="PRINTS" id="PR01490">
    <property type="entry name" value="RTXTOXIND"/>
</dbReference>
<reference evidence="3" key="1">
    <citation type="submission" date="2018-12" db="EMBL/GenBank/DDBJ databases">
        <authorList>
            <person name="Will S."/>
            <person name="Neumann-Schaal M."/>
            <person name="Henke P."/>
        </authorList>
    </citation>
    <scope>NUCLEOTIDE SEQUENCE</scope>
    <source>
        <strain evidence="3">PCC 7102</strain>
    </source>
</reference>
<comment type="caution">
    <text evidence="3">The sequence shown here is derived from an EMBL/GenBank/DDBJ whole genome shotgun (WGS) entry which is preliminary data.</text>
</comment>
<dbReference type="AlphaFoldDB" id="A0A3S1CIB7"/>
<reference evidence="3" key="2">
    <citation type="journal article" date="2019" name="Genome Biol. Evol.">
        <title>Day and night: Metabolic profiles and evolutionary relationships of six axenic non-marine cyanobacteria.</title>
        <authorList>
            <person name="Will S.E."/>
            <person name="Henke P."/>
            <person name="Boedeker C."/>
            <person name="Huang S."/>
            <person name="Brinkmann H."/>
            <person name="Rohde M."/>
            <person name="Jarek M."/>
            <person name="Friedl T."/>
            <person name="Seufert S."/>
            <person name="Schumacher M."/>
            <person name="Overmann J."/>
            <person name="Neumann-Schaal M."/>
            <person name="Petersen J."/>
        </authorList>
    </citation>
    <scope>NUCLEOTIDE SEQUENCE [LARGE SCALE GENOMIC DNA]</scope>
    <source>
        <strain evidence="3">PCC 7102</strain>
    </source>
</reference>
<keyword evidence="4" id="KW-1185">Reference proteome</keyword>
<feature type="coiled-coil region" evidence="1">
    <location>
        <begin position="175"/>
        <end position="296"/>
    </location>
</feature>
<proteinExistence type="predicted"/>
<dbReference type="PANTHER" id="PTHR30386:SF27">
    <property type="entry name" value="MEMBRANE FUSION PROTEIN (MFP) FAMILY PROTEIN"/>
    <property type="match status" value="1"/>
</dbReference>